<evidence type="ECO:0000313" key="1">
    <source>
        <dbReference type="EMBL" id="GAG64517.1"/>
    </source>
</evidence>
<dbReference type="AlphaFoldDB" id="X1A2W8"/>
<accession>X1A2W8</accession>
<organism evidence="1">
    <name type="scientific">marine sediment metagenome</name>
    <dbReference type="NCBI Taxonomy" id="412755"/>
    <lineage>
        <taxon>unclassified sequences</taxon>
        <taxon>metagenomes</taxon>
        <taxon>ecological metagenomes</taxon>
    </lineage>
</organism>
<protein>
    <submittedName>
        <fullName evidence="1">Uncharacterized protein</fullName>
    </submittedName>
</protein>
<reference evidence="1" key="1">
    <citation type="journal article" date="2014" name="Front. Microbiol.">
        <title>High frequency of phylogenetically diverse reductive dehalogenase-homologous genes in deep subseafloor sedimentary metagenomes.</title>
        <authorList>
            <person name="Kawai M."/>
            <person name="Futagami T."/>
            <person name="Toyoda A."/>
            <person name="Takaki Y."/>
            <person name="Nishi S."/>
            <person name="Hori S."/>
            <person name="Arai W."/>
            <person name="Tsubouchi T."/>
            <person name="Morono Y."/>
            <person name="Uchiyama I."/>
            <person name="Ito T."/>
            <person name="Fujiyama A."/>
            <person name="Inagaki F."/>
            <person name="Takami H."/>
        </authorList>
    </citation>
    <scope>NUCLEOTIDE SEQUENCE</scope>
    <source>
        <strain evidence="1">Expedition CK06-06</strain>
    </source>
</reference>
<comment type="caution">
    <text evidence="1">The sequence shown here is derived from an EMBL/GenBank/DDBJ whole genome shotgun (WGS) entry which is preliminary data.</text>
</comment>
<proteinExistence type="predicted"/>
<name>X1A2W8_9ZZZZ</name>
<dbReference type="EMBL" id="BART01006488">
    <property type="protein sequence ID" value="GAG64517.1"/>
    <property type="molecule type" value="Genomic_DNA"/>
</dbReference>
<feature type="non-terminal residue" evidence="1">
    <location>
        <position position="1"/>
    </location>
</feature>
<sequence length="73" mass="8021">SFSAGFGSRFGRGYVVDIQISTLEHVSVKLKSAVRDHVQALLIEKLPVAFPGKDLHVDKELGHLRIHGDLSLD</sequence>
<gene>
    <name evidence="1" type="ORF">S01H4_14809</name>
</gene>